<feature type="compositionally biased region" description="Low complexity" evidence="1">
    <location>
        <begin position="329"/>
        <end position="344"/>
    </location>
</feature>
<proteinExistence type="predicted"/>
<dbReference type="Proteomes" id="UP001583177">
    <property type="component" value="Unassembled WGS sequence"/>
</dbReference>
<evidence type="ECO:0000256" key="1">
    <source>
        <dbReference type="SAM" id="MobiDB-lite"/>
    </source>
</evidence>
<feature type="region of interest" description="Disordered" evidence="1">
    <location>
        <begin position="1"/>
        <end position="41"/>
    </location>
</feature>
<feature type="region of interest" description="Disordered" evidence="1">
    <location>
        <begin position="277"/>
        <end position="296"/>
    </location>
</feature>
<feature type="region of interest" description="Disordered" evidence="1">
    <location>
        <begin position="628"/>
        <end position="684"/>
    </location>
</feature>
<reference evidence="2 3" key="1">
    <citation type="journal article" date="2024" name="IMA Fungus">
        <title>IMA Genome - F19 : A genome assembly and annotation guide to empower mycologists, including annotated draft genome sequences of Ceratocystis pirilliformis, Diaporthe australafricana, Fusarium ophioides, Paecilomyces lecythidis, and Sporothrix stenoceras.</title>
        <authorList>
            <person name="Aylward J."/>
            <person name="Wilson A.M."/>
            <person name="Visagie C.M."/>
            <person name="Spraker J."/>
            <person name="Barnes I."/>
            <person name="Buitendag C."/>
            <person name="Ceriani C."/>
            <person name="Del Mar Angel L."/>
            <person name="du Plessis D."/>
            <person name="Fuchs T."/>
            <person name="Gasser K."/>
            <person name="Kramer D."/>
            <person name="Li W."/>
            <person name="Munsamy K."/>
            <person name="Piso A."/>
            <person name="Price J.L."/>
            <person name="Sonnekus B."/>
            <person name="Thomas C."/>
            <person name="van der Nest A."/>
            <person name="van Dijk A."/>
            <person name="van Heerden A."/>
            <person name="van Vuuren N."/>
            <person name="Yilmaz N."/>
            <person name="Duong T.A."/>
            <person name="van der Merwe N.A."/>
            <person name="Wingfield M.J."/>
            <person name="Wingfield B.D."/>
        </authorList>
    </citation>
    <scope>NUCLEOTIDE SEQUENCE [LARGE SCALE GENOMIC DNA]</scope>
    <source>
        <strain evidence="2 3">CMW 18300</strain>
    </source>
</reference>
<feature type="region of interest" description="Disordered" evidence="1">
    <location>
        <begin position="302"/>
        <end position="441"/>
    </location>
</feature>
<evidence type="ECO:0000313" key="3">
    <source>
        <dbReference type="Proteomes" id="UP001583177"/>
    </source>
</evidence>
<feature type="compositionally biased region" description="Basic residues" evidence="1">
    <location>
        <begin position="422"/>
        <end position="437"/>
    </location>
</feature>
<feature type="compositionally biased region" description="Polar residues" evidence="1">
    <location>
        <begin position="409"/>
        <end position="420"/>
    </location>
</feature>
<gene>
    <name evidence="2" type="ORF">Daus18300_003251</name>
</gene>
<name>A0ABR3XGV1_9PEZI</name>
<feature type="compositionally biased region" description="Basic and acidic residues" evidence="1">
    <location>
        <begin position="628"/>
        <end position="657"/>
    </location>
</feature>
<keyword evidence="3" id="KW-1185">Reference proteome</keyword>
<sequence length="684" mass="77287">MQQFHPVHGGQPQSGMIPVPPQHHQPGLGGRPPPPPMVHQQRPVSMVAPMSLPPQMQQRPMPPAGASFPAHPPHPPRHVIPSHFQRPVVVSDIRDEGVTEDDIREDLSDYIILRFEKIEPNDEYDSDGEKVRASWDNCVRRRIAGVDKADARKEIRRLSKEDAKRGKTLLEKQNALGPKQQDQLERAQRDLSLDEHDGRFHTVLAQIDHTLKPFVDRHEKVYVRRPNTKKKIRQKKRYERTSITAYFRRCPKPDQSPSVLARDIQAERQREFEMMRMRQHHHQSQEQTKHQQQMMAPLHRPHAVQQHPHPGPMFGPQAAAPMFGPGPTQGMQVMRQGQGQGMPMHQHHQPHHPGGGGHGPTRPCTPIRVEVDHRKQHHHHGNGQHSRSSDSSSDYSDYGSGSELGSGSTVVTEPSRSSGSYKGRRQQHYEHHKRRGSGSRALRYLEEPRNFGVDVAHRPHHPGRRHSLIEAPSYILTTGSGARVPIIQVPAPPREAAVVPAENIDQIRADAYRAGRSDEKAAFRHALDDTADSLNDLAAAAAARRYQPRYAPRPEIIHNDGLGGGVSPTRIRHVTSSEVGRQLGDEFRRLGIGSGSGSSGGRGAQYYHDDLGGGGYVHVDSAQRLREARAREEQEDIMRAQMDEDALWRRRREEKSPESSVNPFDPLPRRRANGMYDVDRDYRR</sequence>
<dbReference type="EMBL" id="JAWRVE010000020">
    <property type="protein sequence ID" value="KAL1875183.1"/>
    <property type="molecule type" value="Genomic_DNA"/>
</dbReference>
<evidence type="ECO:0000313" key="2">
    <source>
        <dbReference type="EMBL" id="KAL1875183.1"/>
    </source>
</evidence>
<organism evidence="2 3">
    <name type="scientific">Diaporthe australafricana</name>
    <dbReference type="NCBI Taxonomy" id="127596"/>
    <lineage>
        <taxon>Eukaryota</taxon>
        <taxon>Fungi</taxon>
        <taxon>Dikarya</taxon>
        <taxon>Ascomycota</taxon>
        <taxon>Pezizomycotina</taxon>
        <taxon>Sordariomycetes</taxon>
        <taxon>Sordariomycetidae</taxon>
        <taxon>Diaporthales</taxon>
        <taxon>Diaporthaceae</taxon>
        <taxon>Diaporthe</taxon>
    </lineage>
</organism>
<feature type="region of interest" description="Disordered" evidence="1">
    <location>
        <begin position="166"/>
        <end position="188"/>
    </location>
</feature>
<accession>A0ABR3XGV1</accession>
<feature type="compositionally biased region" description="Low complexity" evidence="1">
    <location>
        <begin position="389"/>
        <end position="408"/>
    </location>
</feature>
<comment type="caution">
    <text evidence="2">The sequence shown here is derived from an EMBL/GenBank/DDBJ whole genome shotgun (WGS) entry which is preliminary data.</text>
</comment>
<protein>
    <submittedName>
        <fullName evidence="2">Uncharacterized protein</fullName>
    </submittedName>
</protein>